<feature type="transmembrane region" description="Helical" evidence="1">
    <location>
        <begin position="27"/>
        <end position="45"/>
    </location>
</feature>
<feature type="transmembrane region" description="Helical" evidence="1">
    <location>
        <begin position="66"/>
        <end position="84"/>
    </location>
</feature>
<name>A0A6C0FFB0_9ZZZZ</name>
<protein>
    <submittedName>
        <fullName evidence="2">Uncharacterized protein</fullName>
    </submittedName>
</protein>
<feature type="transmembrane region" description="Helical" evidence="1">
    <location>
        <begin position="127"/>
        <end position="146"/>
    </location>
</feature>
<dbReference type="EMBL" id="MN738820">
    <property type="protein sequence ID" value="QHT37785.1"/>
    <property type="molecule type" value="Genomic_DNA"/>
</dbReference>
<dbReference type="AlphaFoldDB" id="A0A6C0FFB0"/>
<feature type="transmembrane region" description="Helical" evidence="1">
    <location>
        <begin position="96"/>
        <end position="115"/>
    </location>
</feature>
<evidence type="ECO:0000313" key="2">
    <source>
        <dbReference type="EMBL" id="QHT37785.1"/>
    </source>
</evidence>
<proteinExistence type="predicted"/>
<accession>A0A6C0FFB0</accession>
<keyword evidence="1" id="KW-1133">Transmembrane helix</keyword>
<sequence>MKDYIEEKEISEIIVESLEGEFLTNNISKISFLFVAFLIIAGGYATQIFSCSTQRYLSNDIYGKHIIGFGLIFMFIMLEGGWNFDKEDRDKYPVDWSNGNCFDSIIYAGILYFIFLLSSKMRISWNIAFFSLLFILYITNTQRLYHFNRNQLNKDTNQSILEAEKVILYSLPIVLIVGVIDYFIYKKNQLGKDFQFYLFFLGNAKCRHE</sequence>
<keyword evidence="1" id="KW-0812">Transmembrane</keyword>
<reference evidence="2" key="1">
    <citation type="journal article" date="2020" name="Nature">
        <title>Giant virus diversity and host interactions through global metagenomics.</title>
        <authorList>
            <person name="Schulz F."/>
            <person name="Roux S."/>
            <person name="Paez-Espino D."/>
            <person name="Jungbluth S."/>
            <person name="Walsh D.A."/>
            <person name="Denef V.J."/>
            <person name="McMahon K.D."/>
            <person name="Konstantinidis K.T."/>
            <person name="Eloe-Fadrosh E.A."/>
            <person name="Kyrpides N.C."/>
            <person name="Woyke T."/>
        </authorList>
    </citation>
    <scope>NUCLEOTIDE SEQUENCE</scope>
    <source>
        <strain evidence="2">GVMAG-S-ERX556049-19</strain>
    </source>
</reference>
<feature type="transmembrane region" description="Helical" evidence="1">
    <location>
        <begin position="166"/>
        <end position="185"/>
    </location>
</feature>
<keyword evidence="1" id="KW-0472">Membrane</keyword>
<organism evidence="2">
    <name type="scientific">viral metagenome</name>
    <dbReference type="NCBI Taxonomy" id="1070528"/>
    <lineage>
        <taxon>unclassified sequences</taxon>
        <taxon>metagenomes</taxon>
        <taxon>organismal metagenomes</taxon>
    </lineage>
</organism>
<evidence type="ECO:0000256" key="1">
    <source>
        <dbReference type="SAM" id="Phobius"/>
    </source>
</evidence>